<dbReference type="GO" id="GO:0005634">
    <property type="term" value="C:nucleus"/>
    <property type="evidence" value="ECO:0007669"/>
    <property type="project" value="InterPro"/>
</dbReference>
<protein>
    <submittedName>
        <fullName evidence="2">OSDLc</fullName>
    </submittedName>
</protein>
<sequence length="177" mass="19946">MGVEGGEGVQRLVNGRGHDRQTTAVTARRGDGDDGRGNRGQLPSWYPRTPLRDITDIMRAIERRRAELGLNQDSETPEAHDNAANPEVDRELVVSTPMPTIVVKPRLSPAAQLSIMKAITAECSVDNFDSLTPQKQLLNSIEKVRQVWVHQRLKLEKTPCARRVERENKMRVLMSMR</sequence>
<feature type="compositionally biased region" description="Basic and acidic residues" evidence="1">
    <location>
        <begin position="28"/>
        <end position="37"/>
    </location>
</feature>
<proteinExistence type="evidence at transcript level"/>
<dbReference type="PANTHER" id="PTHR35119:SF1">
    <property type="entry name" value="PROTEIN POLYCHOME"/>
    <property type="match status" value="1"/>
</dbReference>
<dbReference type="GO" id="GO:0051783">
    <property type="term" value="P:regulation of nuclear division"/>
    <property type="evidence" value="ECO:0007669"/>
    <property type="project" value="InterPro"/>
</dbReference>
<dbReference type="AlphaFoldDB" id="A0A221LEJ5"/>
<evidence type="ECO:0000313" key="2">
    <source>
        <dbReference type="EMBL" id="ASM93581.1"/>
    </source>
</evidence>
<accession>A0A221LEJ5</accession>
<organism evidence="2">
    <name type="scientific">Dianthus caryophyllus</name>
    <name type="common">Carnation</name>
    <name type="synonym">Clove pink</name>
    <dbReference type="NCBI Taxonomy" id="3570"/>
    <lineage>
        <taxon>Eukaryota</taxon>
        <taxon>Viridiplantae</taxon>
        <taxon>Streptophyta</taxon>
        <taxon>Embryophyta</taxon>
        <taxon>Tracheophyta</taxon>
        <taxon>Spermatophyta</taxon>
        <taxon>Magnoliopsida</taxon>
        <taxon>eudicotyledons</taxon>
        <taxon>Gunneridae</taxon>
        <taxon>Pentapetalae</taxon>
        <taxon>Caryophyllales</taxon>
        <taxon>Caryophyllaceae</taxon>
        <taxon>Caryophylleae</taxon>
        <taxon>Dianthus</taxon>
    </lineage>
</organism>
<dbReference type="PANTHER" id="PTHR35119">
    <property type="entry name" value="PROTEIN POLYCHOME"/>
    <property type="match status" value="1"/>
</dbReference>
<dbReference type="EMBL" id="KX622766">
    <property type="protein sequence ID" value="ASM93581.1"/>
    <property type="molecule type" value="mRNA"/>
</dbReference>
<feature type="region of interest" description="Disordered" evidence="1">
    <location>
        <begin position="1"/>
        <end position="49"/>
    </location>
</feature>
<evidence type="ECO:0000256" key="1">
    <source>
        <dbReference type="SAM" id="MobiDB-lite"/>
    </source>
</evidence>
<reference evidence="2" key="1">
    <citation type="submission" date="2016-07" db="EMBL/GenBank/DDBJ databases">
        <title>Cloning and expression of Omission of Second Divisions Like Genes from Dianthus Caryophyllus.</title>
        <authorList>
            <person name="Zhou X."/>
        </authorList>
    </citation>
    <scope>NUCLEOTIDE SEQUENCE</scope>
</reference>
<name>A0A221LEJ5_DIACA</name>
<dbReference type="InterPro" id="IPR034590">
    <property type="entry name" value="POLYCHOME/GIG1"/>
</dbReference>